<reference evidence="1 2" key="1">
    <citation type="journal article" date="2005" name="PLoS Biol.">
        <title>The genomes of Oryza sativa: a history of duplications.</title>
        <authorList>
            <person name="Yu J."/>
            <person name="Wang J."/>
            <person name="Lin W."/>
            <person name="Li S."/>
            <person name="Li H."/>
            <person name="Zhou J."/>
            <person name="Ni P."/>
            <person name="Dong W."/>
            <person name="Hu S."/>
            <person name="Zeng C."/>
            <person name="Zhang J."/>
            <person name="Zhang Y."/>
            <person name="Li R."/>
            <person name="Xu Z."/>
            <person name="Li S."/>
            <person name="Li X."/>
            <person name="Zheng H."/>
            <person name="Cong L."/>
            <person name="Lin L."/>
            <person name="Yin J."/>
            <person name="Geng J."/>
            <person name="Li G."/>
            <person name="Shi J."/>
            <person name="Liu J."/>
            <person name="Lv H."/>
            <person name="Li J."/>
            <person name="Wang J."/>
            <person name="Deng Y."/>
            <person name="Ran L."/>
            <person name="Shi X."/>
            <person name="Wang X."/>
            <person name="Wu Q."/>
            <person name="Li C."/>
            <person name="Ren X."/>
            <person name="Wang J."/>
            <person name="Wang X."/>
            <person name="Li D."/>
            <person name="Liu D."/>
            <person name="Zhang X."/>
            <person name="Ji Z."/>
            <person name="Zhao W."/>
            <person name="Sun Y."/>
            <person name="Zhang Z."/>
            <person name="Bao J."/>
            <person name="Han Y."/>
            <person name="Dong L."/>
            <person name="Ji J."/>
            <person name="Chen P."/>
            <person name="Wu S."/>
            <person name="Liu J."/>
            <person name="Xiao Y."/>
            <person name="Bu D."/>
            <person name="Tan J."/>
            <person name="Yang L."/>
            <person name="Ye C."/>
            <person name="Zhang J."/>
            <person name="Xu J."/>
            <person name="Zhou Y."/>
            <person name="Yu Y."/>
            <person name="Zhang B."/>
            <person name="Zhuang S."/>
            <person name="Wei H."/>
            <person name="Liu B."/>
            <person name="Lei M."/>
            <person name="Yu H."/>
            <person name="Li Y."/>
            <person name="Xu H."/>
            <person name="Wei S."/>
            <person name="He X."/>
            <person name="Fang L."/>
            <person name="Zhang Z."/>
            <person name="Zhang Y."/>
            <person name="Huang X."/>
            <person name="Su Z."/>
            <person name="Tong W."/>
            <person name="Li J."/>
            <person name="Tong Z."/>
            <person name="Li S."/>
            <person name="Ye J."/>
            <person name="Wang L."/>
            <person name="Fang L."/>
            <person name="Lei T."/>
            <person name="Chen C."/>
            <person name="Chen H."/>
            <person name="Xu Z."/>
            <person name="Li H."/>
            <person name="Huang H."/>
            <person name="Zhang F."/>
            <person name="Xu H."/>
            <person name="Li N."/>
            <person name="Zhao C."/>
            <person name="Li S."/>
            <person name="Dong L."/>
            <person name="Huang Y."/>
            <person name="Li L."/>
            <person name="Xi Y."/>
            <person name="Qi Q."/>
            <person name="Li W."/>
            <person name="Zhang B."/>
            <person name="Hu W."/>
            <person name="Zhang Y."/>
            <person name="Tian X."/>
            <person name="Jiao Y."/>
            <person name="Liang X."/>
            <person name="Jin J."/>
            <person name="Gao L."/>
            <person name="Zheng W."/>
            <person name="Hao B."/>
            <person name="Liu S."/>
            <person name="Wang W."/>
            <person name="Yuan L."/>
            <person name="Cao M."/>
            <person name="McDermott J."/>
            <person name="Samudrala R."/>
            <person name="Wang J."/>
            <person name="Wong G.K."/>
            <person name="Yang H."/>
        </authorList>
    </citation>
    <scope>NUCLEOTIDE SEQUENCE [LARGE SCALE GENOMIC DNA]</scope>
    <source>
        <strain evidence="2">cv. 93-11</strain>
    </source>
</reference>
<sequence length="172" mass="19254">MARRSSWSDSKNADLLELDGAEERLSLCRADVLNAGSLRAAFSGCHGVFHVASPVSNDHKAYDEVHSGRAMFDKEIAVEEDIFILEEIGKLAMECLKEKVEERPDMKEVAERLVMLRRARKHGQGSYNLSPRHHEEISIETTPTRFGADFSTNSSVSLSATCTPELKELYKL</sequence>
<evidence type="ECO:0008006" key="3">
    <source>
        <dbReference type="Google" id="ProtNLM"/>
    </source>
</evidence>
<accession>A2Z540</accession>
<dbReference type="SUPFAM" id="SSF51735">
    <property type="entry name" value="NAD(P)-binding Rossmann-fold domains"/>
    <property type="match status" value="1"/>
</dbReference>
<dbReference type="AlphaFoldDB" id="A2Z540"/>
<dbReference type="Gramene" id="BGIOSGA032543-TA">
    <property type="protein sequence ID" value="BGIOSGA032543-PA"/>
    <property type="gene ID" value="BGIOSGA032543"/>
</dbReference>
<keyword evidence="2" id="KW-1185">Reference proteome</keyword>
<name>A2Z540_ORYSI</name>
<evidence type="ECO:0000313" key="2">
    <source>
        <dbReference type="Proteomes" id="UP000007015"/>
    </source>
</evidence>
<dbReference type="STRING" id="39946.A2Z540"/>
<dbReference type="EMBL" id="CM000135">
    <property type="protein sequence ID" value="EAY77724.1"/>
    <property type="molecule type" value="Genomic_DNA"/>
</dbReference>
<dbReference type="Proteomes" id="UP000007015">
    <property type="component" value="Chromosome 10"/>
</dbReference>
<proteinExistence type="predicted"/>
<gene>
    <name evidence="1" type="ORF">OsI_32765</name>
</gene>
<evidence type="ECO:0000313" key="1">
    <source>
        <dbReference type="EMBL" id="EAY77724.1"/>
    </source>
</evidence>
<protein>
    <recommendedName>
        <fullName evidence="3">3-beta hydroxysteroid dehydrogenase/isomerase domain-containing protein</fullName>
    </recommendedName>
</protein>
<dbReference type="Gene3D" id="3.40.50.720">
    <property type="entry name" value="NAD(P)-binding Rossmann-like Domain"/>
    <property type="match status" value="1"/>
</dbReference>
<dbReference type="InterPro" id="IPR036291">
    <property type="entry name" value="NAD(P)-bd_dom_sf"/>
</dbReference>
<organism evidence="1 2">
    <name type="scientific">Oryza sativa subsp. indica</name>
    <name type="common">Rice</name>
    <dbReference type="NCBI Taxonomy" id="39946"/>
    <lineage>
        <taxon>Eukaryota</taxon>
        <taxon>Viridiplantae</taxon>
        <taxon>Streptophyta</taxon>
        <taxon>Embryophyta</taxon>
        <taxon>Tracheophyta</taxon>
        <taxon>Spermatophyta</taxon>
        <taxon>Magnoliopsida</taxon>
        <taxon>Liliopsida</taxon>
        <taxon>Poales</taxon>
        <taxon>Poaceae</taxon>
        <taxon>BOP clade</taxon>
        <taxon>Oryzoideae</taxon>
        <taxon>Oryzeae</taxon>
        <taxon>Oryzinae</taxon>
        <taxon>Oryza</taxon>
        <taxon>Oryza sativa</taxon>
    </lineage>
</organism>
<dbReference type="HOGENOM" id="CLU_1557796_0_0_1"/>